<dbReference type="RefSeq" id="WP_200501941.1">
    <property type="nucleotide sequence ID" value="NZ_JAEDAJ010000003.1"/>
</dbReference>
<protein>
    <submittedName>
        <fullName evidence="3">Lipase</fullName>
    </submittedName>
</protein>
<dbReference type="Gene3D" id="3.40.50.1110">
    <property type="entry name" value="SGNH hydrolase"/>
    <property type="match status" value="1"/>
</dbReference>
<dbReference type="EMBL" id="JAEDAJ010000003">
    <property type="protein sequence ID" value="MBK0331317.1"/>
    <property type="molecule type" value="Genomic_DNA"/>
</dbReference>
<organism evidence="3 4">
    <name type="scientific">Brachybacterium halotolerans</name>
    <dbReference type="NCBI Taxonomy" id="2795215"/>
    <lineage>
        <taxon>Bacteria</taxon>
        <taxon>Bacillati</taxon>
        <taxon>Actinomycetota</taxon>
        <taxon>Actinomycetes</taxon>
        <taxon>Micrococcales</taxon>
        <taxon>Dermabacteraceae</taxon>
        <taxon>Brachybacterium</taxon>
    </lineage>
</organism>
<accession>A0ABS1BAY0</accession>
<feature type="region of interest" description="Disordered" evidence="1">
    <location>
        <begin position="154"/>
        <end position="177"/>
    </location>
</feature>
<dbReference type="SUPFAM" id="SSF52266">
    <property type="entry name" value="SGNH hydrolase"/>
    <property type="match status" value="1"/>
</dbReference>
<evidence type="ECO:0000313" key="3">
    <source>
        <dbReference type="EMBL" id="MBK0331317.1"/>
    </source>
</evidence>
<reference evidence="3 4" key="1">
    <citation type="submission" date="2020-12" db="EMBL/GenBank/DDBJ databases">
        <title>Brachybacterium sp. MASK1Z-5, whole genome shotgun sequence.</title>
        <authorList>
            <person name="Tuo L."/>
        </authorList>
    </citation>
    <scope>NUCLEOTIDE SEQUENCE [LARGE SCALE GENOMIC DNA]</scope>
    <source>
        <strain evidence="3 4">MASK1Z-5</strain>
    </source>
</reference>
<dbReference type="Proteomes" id="UP000612352">
    <property type="component" value="Unassembled WGS sequence"/>
</dbReference>
<feature type="domain" description="SGNH hydrolase-type esterase" evidence="2">
    <location>
        <begin position="191"/>
        <end position="292"/>
    </location>
</feature>
<comment type="caution">
    <text evidence="3">The sequence shown here is derived from an EMBL/GenBank/DDBJ whole genome shotgun (WGS) entry which is preliminary data.</text>
</comment>
<evidence type="ECO:0000313" key="4">
    <source>
        <dbReference type="Proteomes" id="UP000612352"/>
    </source>
</evidence>
<name>A0ABS1BAY0_9MICO</name>
<proteinExistence type="predicted"/>
<dbReference type="Gene3D" id="2.60.120.260">
    <property type="entry name" value="Galactose-binding domain-like"/>
    <property type="match status" value="1"/>
</dbReference>
<gene>
    <name evidence="3" type="ORF">I8D64_07865</name>
</gene>
<sequence length="410" mass="43389">MHTIDITEPLVHGHADLERTAQGVRIHRLPSWLRRLWPEPRLMAMEQQAAGVRLVLDTDARALELTMSSARAAFPTAQRPRGVLDVVIDGETVAHDVLTGGALIINDPFTGETSSSPGPAHTSRIELPTGTHRVELWLPYSEDVLLESLRAEVDSPATDSSSTGALDAGASDVGTGRPLVRPVAPSGTRWVHHGSSISHGSNAATPLGTWPVLAARAAGADLRNLGFGGSAMIDAPVAQVIRDAPADIISLKLGINVVGGDIMRRRALVPTVHGFLDTIRQGHPNTPIVLISPLHCGLFEGVTGPSAVDPQALARGEIRFMATGDPAGTSPGRLDLPAVREALAEVCAAREDPRLHHIDGLDLYGAQDEAELPLPDALHPGPEAHTRIAERFVERVFADGGVFAHHGTPA</sequence>
<dbReference type="InterPro" id="IPR013830">
    <property type="entry name" value="SGNH_hydro"/>
</dbReference>
<evidence type="ECO:0000256" key="1">
    <source>
        <dbReference type="SAM" id="MobiDB-lite"/>
    </source>
</evidence>
<dbReference type="InterPro" id="IPR036514">
    <property type="entry name" value="SGNH_hydro_sf"/>
</dbReference>
<keyword evidence="4" id="KW-1185">Reference proteome</keyword>
<dbReference type="Pfam" id="PF14606">
    <property type="entry name" value="Lipase_GDSL_3"/>
    <property type="match status" value="1"/>
</dbReference>
<evidence type="ECO:0000259" key="2">
    <source>
        <dbReference type="Pfam" id="PF14606"/>
    </source>
</evidence>